<dbReference type="EMBL" id="JACMRX010000006">
    <property type="protein sequence ID" value="KAF7987973.1"/>
    <property type="molecule type" value="Genomic_DNA"/>
</dbReference>
<proteinExistence type="predicted"/>
<accession>A0A834XIW7</accession>
<reference evidence="1 2" key="1">
    <citation type="submission" date="2020-08" db="EMBL/GenBank/DDBJ databases">
        <title>Aphidius gifuensis genome sequencing and assembly.</title>
        <authorList>
            <person name="Du Z."/>
        </authorList>
    </citation>
    <scope>NUCLEOTIDE SEQUENCE [LARGE SCALE GENOMIC DNA]</scope>
    <source>
        <strain evidence="1">YNYX2018</strain>
        <tissue evidence="1">Adults</tissue>
    </source>
</reference>
<evidence type="ECO:0000313" key="2">
    <source>
        <dbReference type="Proteomes" id="UP000639338"/>
    </source>
</evidence>
<name>A0A834XIW7_APHGI</name>
<dbReference type="OrthoDB" id="8192078at2759"/>
<evidence type="ECO:0000313" key="1">
    <source>
        <dbReference type="EMBL" id="KAF7987973.1"/>
    </source>
</evidence>
<gene>
    <name evidence="1" type="ORF">HCN44_004789</name>
</gene>
<dbReference type="AlphaFoldDB" id="A0A834XIW7"/>
<dbReference type="Proteomes" id="UP000639338">
    <property type="component" value="Unassembled WGS sequence"/>
</dbReference>
<comment type="caution">
    <text evidence="1">The sequence shown here is derived from an EMBL/GenBank/DDBJ whole genome shotgun (WGS) entry which is preliminary data.</text>
</comment>
<protein>
    <submittedName>
        <fullName evidence="1">Uncharacterized protein</fullName>
    </submittedName>
</protein>
<keyword evidence="2" id="KW-1185">Reference proteome</keyword>
<organism evidence="1 2">
    <name type="scientific">Aphidius gifuensis</name>
    <name type="common">Parasitoid wasp</name>
    <dbReference type="NCBI Taxonomy" id="684658"/>
    <lineage>
        <taxon>Eukaryota</taxon>
        <taxon>Metazoa</taxon>
        <taxon>Ecdysozoa</taxon>
        <taxon>Arthropoda</taxon>
        <taxon>Hexapoda</taxon>
        <taxon>Insecta</taxon>
        <taxon>Pterygota</taxon>
        <taxon>Neoptera</taxon>
        <taxon>Endopterygota</taxon>
        <taxon>Hymenoptera</taxon>
        <taxon>Apocrita</taxon>
        <taxon>Ichneumonoidea</taxon>
        <taxon>Braconidae</taxon>
        <taxon>Aphidiinae</taxon>
        <taxon>Aphidius</taxon>
    </lineage>
</organism>
<sequence>MEEDKTQNDHFDAPLVEYGRKYKMKAMQLMASLYARCSLPRKTVHEIVTSFKTFYHTAIDDLKNCLFSTITDNEKINNGFEIYKNFFAGLNTEQKTLKKFEDCGVFIKPVSVPIKSVFKHCLVNSRKTYKNININIISLPLDKQLKHFLELSNVFETIINFINEKNNDSSSKISSMLQDGIVINIEGQQHHVFFHLAKFLGDNLALNEILGFEKSFSALYYCRTRREHRDDCRTLLEEKTNMLRTKENYLTDLKHSTNGVREKFVFDSVFDMFESRTFDIFHDHEEGEYRYLMGCIIHDLIINKKLFNLDYLNERIIPEQHFETHYPRAMEQHGPLREVTTIRGEAKHRFFAKVSSSTTSRRNPALTLSLKHQLYWASRVLEQRPMLKRVDFGVKKKINLDFLENLLNSQDMTFLNSSKSFNSIS</sequence>